<sequence>RKLHPPQRLSPSSMPAFQLCVSVGLRVSFPLLSRLPLLLPLFLSLSIYLSSLAPYFSTRTHAQDLIQQPVQGWEWTDEGRDKWGYLAMAPGKRLRLKVNTRLVGNRSADHIAASIIVQIAYLQSYIGMGTARVMCVEGCRCQPLTIDAYDKRDVSVTSMADLKVTQHPECVMTLTTKGPSQQAAIAAARYLNTTTASAGGGDDGGRPAESLAASKEGEAVAAWNKFKLMGVVVGEEPGAEEGGVTWLRDESHDSAHAMQGMGKGSSATTYSHKW</sequence>
<dbReference type="AlphaFoldDB" id="A0A8J4B5S7"/>
<dbReference type="Proteomes" id="UP000747399">
    <property type="component" value="Unassembled WGS sequence"/>
</dbReference>
<feature type="region of interest" description="Disordered" evidence="1">
    <location>
        <begin position="255"/>
        <end position="274"/>
    </location>
</feature>
<evidence type="ECO:0000313" key="3">
    <source>
        <dbReference type="Proteomes" id="UP000747399"/>
    </source>
</evidence>
<keyword evidence="3" id="KW-1185">Reference proteome</keyword>
<feature type="non-terminal residue" evidence="2">
    <location>
        <position position="1"/>
    </location>
</feature>
<dbReference type="PANTHER" id="PTHR34407">
    <property type="entry name" value="EXPRESSED PROTEIN"/>
    <property type="match status" value="1"/>
</dbReference>
<evidence type="ECO:0000313" key="2">
    <source>
        <dbReference type="EMBL" id="GIL54228.1"/>
    </source>
</evidence>
<name>A0A8J4B5S7_9CHLO</name>
<feature type="compositionally biased region" description="Polar residues" evidence="1">
    <location>
        <begin position="265"/>
        <end position="274"/>
    </location>
</feature>
<accession>A0A8J4B5S7</accession>
<dbReference type="EMBL" id="BNCO01000017">
    <property type="protein sequence ID" value="GIL54228.1"/>
    <property type="molecule type" value="Genomic_DNA"/>
</dbReference>
<organism evidence="2 3">
    <name type="scientific">Volvox africanus</name>
    <dbReference type="NCBI Taxonomy" id="51714"/>
    <lineage>
        <taxon>Eukaryota</taxon>
        <taxon>Viridiplantae</taxon>
        <taxon>Chlorophyta</taxon>
        <taxon>core chlorophytes</taxon>
        <taxon>Chlorophyceae</taxon>
        <taxon>CS clade</taxon>
        <taxon>Chlamydomonadales</taxon>
        <taxon>Volvocaceae</taxon>
        <taxon>Volvox</taxon>
    </lineage>
</organism>
<evidence type="ECO:0000256" key="1">
    <source>
        <dbReference type="SAM" id="MobiDB-lite"/>
    </source>
</evidence>
<comment type="caution">
    <text evidence="2">The sequence shown here is derived from an EMBL/GenBank/DDBJ whole genome shotgun (WGS) entry which is preliminary data.</text>
</comment>
<proteinExistence type="predicted"/>
<protein>
    <submittedName>
        <fullName evidence="2">Uncharacterized protein</fullName>
    </submittedName>
</protein>
<reference evidence="2" key="1">
    <citation type="journal article" date="2021" name="Proc. Natl. Acad. Sci. U.S.A.">
        <title>Three genomes in the algal genus Volvox reveal the fate of a haploid sex-determining region after a transition to homothallism.</title>
        <authorList>
            <person name="Yamamoto K."/>
            <person name="Hamaji T."/>
            <person name="Kawai-Toyooka H."/>
            <person name="Matsuzaki R."/>
            <person name="Takahashi F."/>
            <person name="Nishimura Y."/>
            <person name="Kawachi M."/>
            <person name="Noguchi H."/>
            <person name="Minakuchi Y."/>
            <person name="Umen J.G."/>
            <person name="Toyoda A."/>
            <person name="Nozaki H."/>
        </authorList>
    </citation>
    <scope>NUCLEOTIDE SEQUENCE</scope>
    <source>
        <strain evidence="2">NIES-3780</strain>
    </source>
</reference>
<dbReference type="PANTHER" id="PTHR34407:SF1">
    <property type="entry name" value="SGNH HYDROLASE-TYPE ESTERASE DOMAIN-CONTAINING PROTEIN"/>
    <property type="match status" value="1"/>
</dbReference>
<gene>
    <name evidence="2" type="ORF">Vafri_9775</name>
</gene>